<reference evidence="2" key="1">
    <citation type="submission" date="2024-03" db="EMBL/GenBank/DDBJ databases">
        <authorList>
            <consortium name="ELIXIR-Norway"/>
            <consortium name="Elixir Norway"/>
        </authorList>
    </citation>
    <scope>NUCLEOTIDE SEQUENCE</scope>
</reference>
<protein>
    <submittedName>
        <fullName evidence="2">Uncharacterized protein</fullName>
    </submittedName>
</protein>
<sequence>MACLGMRREARGAERKREGAKPPQSSSCRPVSLSSDCGFLSFTPGERRAFVASLPTVQITQLSLHVKRESAWT</sequence>
<feature type="region of interest" description="Disordered" evidence="1">
    <location>
        <begin position="1"/>
        <end position="32"/>
    </location>
</feature>
<feature type="compositionally biased region" description="Basic and acidic residues" evidence="1">
    <location>
        <begin position="1"/>
        <end position="20"/>
    </location>
</feature>
<dbReference type="Proteomes" id="UP001497522">
    <property type="component" value="Chromosome 4"/>
</dbReference>
<feature type="compositionally biased region" description="Polar residues" evidence="1">
    <location>
        <begin position="23"/>
        <end position="32"/>
    </location>
</feature>
<accession>A0ABP1BIC2</accession>
<evidence type="ECO:0000256" key="1">
    <source>
        <dbReference type="SAM" id="MobiDB-lite"/>
    </source>
</evidence>
<organism evidence="2 3">
    <name type="scientific">Sphagnum jensenii</name>
    <dbReference type="NCBI Taxonomy" id="128206"/>
    <lineage>
        <taxon>Eukaryota</taxon>
        <taxon>Viridiplantae</taxon>
        <taxon>Streptophyta</taxon>
        <taxon>Embryophyta</taxon>
        <taxon>Bryophyta</taxon>
        <taxon>Sphagnophytina</taxon>
        <taxon>Sphagnopsida</taxon>
        <taxon>Sphagnales</taxon>
        <taxon>Sphagnaceae</taxon>
        <taxon>Sphagnum</taxon>
    </lineage>
</organism>
<evidence type="ECO:0000313" key="3">
    <source>
        <dbReference type="Proteomes" id="UP001497522"/>
    </source>
</evidence>
<dbReference type="EMBL" id="OZ023705">
    <property type="protein sequence ID" value="CAK9875334.1"/>
    <property type="molecule type" value="Genomic_DNA"/>
</dbReference>
<evidence type="ECO:0000313" key="2">
    <source>
        <dbReference type="EMBL" id="CAK9875334.1"/>
    </source>
</evidence>
<proteinExistence type="predicted"/>
<gene>
    <name evidence="2" type="ORF">CSSPJE1EN2_LOCUS17583</name>
</gene>
<name>A0ABP1BIC2_9BRYO</name>
<keyword evidence="3" id="KW-1185">Reference proteome</keyword>